<reference evidence="2" key="1">
    <citation type="journal article" date="2023" name="Mol. Phylogenet. Evol.">
        <title>Genome-scale phylogeny and comparative genomics of the fungal order Sordariales.</title>
        <authorList>
            <person name="Hensen N."/>
            <person name="Bonometti L."/>
            <person name="Westerberg I."/>
            <person name="Brannstrom I.O."/>
            <person name="Guillou S."/>
            <person name="Cros-Aarteil S."/>
            <person name="Calhoun S."/>
            <person name="Haridas S."/>
            <person name="Kuo A."/>
            <person name="Mondo S."/>
            <person name="Pangilinan J."/>
            <person name="Riley R."/>
            <person name="LaButti K."/>
            <person name="Andreopoulos B."/>
            <person name="Lipzen A."/>
            <person name="Chen C."/>
            <person name="Yan M."/>
            <person name="Daum C."/>
            <person name="Ng V."/>
            <person name="Clum A."/>
            <person name="Steindorff A."/>
            <person name="Ohm R.A."/>
            <person name="Martin F."/>
            <person name="Silar P."/>
            <person name="Natvig D.O."/>
            <person name="Lalanne C."/>
            <person name="Gautier V."/>
            <person name="Ament-Velasquez S.L."/>
            <person name="Kruys A."/>
            <person name="Hutchinson M.I."/>
            <person name="Powell A.J."/>
            <person name="Barry K."/>
            <person name="Miller A.N."/>
            <person name="Grigoriev I.V."/>
            <person name="Debuchy R."/>
            <person name="Gladieux P."/>
            <person name="Hiltunen Thoren M."/>
            <person name="Johannesson H."/>
        </authorList>
    </citation>
    <scope>NUCLEOTIDE SEQUENCE</scope>
    <source>
        <strain evidence="2">CBS 757.83</strain>
    </source>
</reference>
<protein>
    <submittedName>
        <fullName evidence="2">Uncharacterized protein</fullName>
    </submittedName>
</protein>
<evidence type="ECO:0000256" key="1">
    <source>
        <dbReference type="SAM" id="MobiDB-lite"/>
    </source>
</evidence>
<dbReference type="Proteomes" id="UP001305647">
    <property type="component" value="Unassembled WGS sequence"/>
</dbReference>
<evidence type="ECO:0000313" key="3">
    <source>
        <dbReference type="Proteomes" id="UP001305647"/>
    </source>
</evidence>
<gene>
    <name evidence="2" type="ORF">N658DRAFT_437414</name>
</gene>
<proteinExistence type="predicted"/>
<organism evidence="2 3">
    <name type="scientific">Parathielavia hyrcaniae</name>
    <dbReference type="NCBI Taxonomy" id="113614"/>
    <lineage>
        <taxon>Eukaryota</taxon>
        <taxon>Fungi</taxon>
        <taxon>Dikarya</taxon>
        <taxon>Ascomycota</taxon>
        <taxon>Pezizomycotina</taxon>
        <taxon>Sordariomycetes</taxon>
        <taxon>Sordariomycetidae</taxon>
        <taxon>Sordariales</taxon>
        <taxon>Chaetomiaceae</taxon>
        <taxon>Parathielavia</taxon>
    </lineage>
</organism>
<accession>A0AAN6SWW9</accession>
<keyword evidence="3" id="KW-1185">Reference proteome</keyword>
<sequence length="590" mass="65118">MPTSSGDTLACHTQLGLLRPVKREEPPLSLKDAFTDSGYASALAPSRQQKDANPAQDDTSKPVVSTAVDDCDTRTVYSDEGSIGGAELDAYKGEFVDDLVSKARRLGAEPEALDKIFEAMPQWMESFALALGQTGSTQAQRDVMYFVHKYRFELSCRFKELMLGLCEDDTTPDREPDPVDSEVTSSRISEWLVGLGAPGADEPAPACEPQAAAALPEDDEIHLPDRHQYRQVIFESAAYNALVARLERQALLTTLTEADAMMTIRHGIVQRLQRRQDYSRHISRHTEAATFEMGLHVGWRPLTFLNDQYDTSKSPGKLIQRVITLTGSMNDAQALPCSEYMSQTWPTTGPHILAAVVELLETGRQAFRVLPDGSEITVLLNSRGLFQALVKGTADFIAEAGVIVAWLAAALRCSGDEERAAVSCAPHLVGSGNLLHRCTIKFRITTDTQTGHVAGRCWHGMFHNPVVVKGFPIPRRPRPNTGLEIPLHMAARLTGAIRLHDFLGRFCLKGFSAMLVAVEAARGIVLWHLHCNTTGRRVSYRRASLMPHLANVDANVLRSSRHVIGWCSEAECLTGEFDRSWICPYCIRQV</sequence>
<evidence type="ECO:0000313" key="2">
    <source>
        <dbReference type="EMBL" id="KAK4095834.1"/>
    </source>
</evidence>
<comment type="caution">
    <text evidence="2">The sequence shown here is derived from an EMBL/GenBank/DDBJ whole genome shotgun (WGS) entry which is preliminary data.</text>
</comment>
<reference evidence="2" key="2">
    <citation type="submission" date="2023-05" db="EMBL/GenBank/DDBJ databases">
        <authorList>
            <consortium name="Lawrence Berkeley National Laboratory"/>
            <person name="Steindorff A."/>
            <person name="Hensen N."/>
            <person name="Bonometti L."/>
            <person name="Westerberg I."/>
            <person name="Brannstrom I.O."/>
            <person name="Guillou S."/>
            <person name="Cros-Aarteil S."/>
            <person name="Calhoun S."/>
            <person name="Haridas S."/>
            <person name="Kuo A."/>
            <person name="Mondo S."/>
            <person name="Pangilinan J."/>
            <person name="Riley R."/>
            <person name="Labutti K."/>
            <person name="Andreopoulos B."/>
            <person name="Lipzen A."/>
            <person name="Chen C."/>
            <person name="Yanf M."/>
            <person name="Daum C."/>
            <person name="Ng V."/>
            <person name="Clum A."/>
            <person name="Ohm R."/>
            <person name="Martin F."/>
            <person name="Silar P."/>
            <person name="Natvig D."/>
            <person name="Lalanne C."/>
            <person name="Gautier V."/>
            <person name="Ament-Velasquez S.L."/>
            <person name="Kruys A."/>
            <person name="Hutchinson M.I."/>
            <person name="Powell A.J."/>
            <person name="Barry K."/>
            <person name="Miller A.N."/>
            <person name="Grigoriev I.V."/>
            <person name="Debuchy R."/>
            <person name="Gladieux P."/>
            <person name="Thoren M.H."/>
            <person name="Johannesson H."/>
        </authorList>
    </citation>
    <scope>NUCLEOTIDE SEQUENCE</scope>
    <source>
        <strain evidence="2">CBS 757.83</strain>
    </source>
</reference>
<name>A0AAN6SWW9_9PEZI</name>
<feature type="region of interest" description="Disordered" evidence="1">
    <location>
        <begin position="40"/>
        <end position="64"/>
    </location>
</feature>
<dbReference type="EMBL" id="MU863777">
    <property type="protein sequence ID" value="KAK4095834.1"/>
    <property type="molecule type" value="Genomic_DNA"/>
</dbReference>
<dbReference type="AlphaFoldDB" id="A0AAN6SWW9"/>